<evidence type="ECO:0000313" key="2">
    <source>
        <dbReference type="EMBL" id="KAI6645757.1"/>
    </source>
</evidence>
<proteinExistence type="predicted"/>
<evidence type="ECO:0000256" key="1">
    <source>
        <dbReference type="SAM" id="Coils"/>
    </source>
</evidence>
<comment type="caution">
    <text evidence="2">The sequence shown here is derived from an EMBL/GenBank/DDBJ whole genome shotgun (WGS) entry which is preliminary data.</text>
</comment>
<evidence type="ECO:0008006" key="4">
    <source>
        <dbReference type="Google" id="ProtNLM"/>
    </source>
</evidence>
<name>A0AAV7JAN0_9METZ</name>
<dbReference type="EMBL" id="JAKMXF010000365">
    <property type="protein sequence ID" value="KAI6645757.1"/>
    <property type="molecule type" value="Genomic_DNA"/>
</dbReference>
<dbReference type="AlphaFoldDB" id="A0AAV7JAN0"/>
<accession>A0AAV7JAN0</accession>
<keyword evidence="1" id="KW-0175">Coiled coil</keyword>
<sequence>MLKRAGDAGKSLNKPFVSPVTNRTMKLTTSFESPLSKSFSKTDKGNDEINILLEERDKLKVEIKNFNTRLSKLERIRIFNERLKSSEYGDISELINKWRTATQRIIPILLSRFKLRDSEATTVRMLNAWHIPLQLVRYEEDSDEFT</sequence>
<feature type="coiled-coil region" evidence="1">
    <location>
        <begin position="49"/>
        <end position="76"/>
    </location>
</feature>
<evidence type="ECO:0000313" key="3">
    <source>
        <dbReference type="Proteomes" id="UP001165289"/>
    </source>
</evidence>
<gene>
    <name evidence="2" type="ORF">LOD99_13020</name>
</gene>
<reference evidence="2 3" key="1">
    <citation type="journal article" date="2023" name="BMC Biol.">
        <title>The compact genome of the sponge Oopsacas minuta (Hexactinellida) is lacking key metazoan core genes.</title>
        <authorList>
            <person name="Santini S."/>
            <person name="Schenkelaars Q."/>
            <person name="Jourda C."/>
            <person name="Duchesne M."/>
            <person name="Belahbib H."/>
            <person name="Rocher C."/>
            <person name="Selva M."/>
            <person name="Riesgo A."/>
            <person name="Vervoort M."/>
            <person name="Leys S.P."/>
            <person name="Kodjabachian L."/>
            <person name="Le Bivic A."/>
            <person name="Borchiellini C."/>
            <person name="Claverie J.M."/>
            <person name="Renard E."/>
        </authorList>
    </citation>
    <scope>NUCLEOTIDE SEQUENCE [LARGE SCALE GENOMIC DNA]</scope>
    <source>
        <strain evidence="2">SPO-2</strain>
    </source>
</reference>
<protein>
    <recommendedName>
        <fullName evidence="4">Swi5-dependent recombination DNA repair protein 1 homolog</fullName>
    </recommendedName>
</protein>
<keyword evidence="3" id="KW-1185">Reference proteome</keyword>
<organism evidence="2 3">
    <name type="scientific">Oopsacas minuta</name>
    <dbReference type="NCBI Taxonomy" id="111878"/>
    <lineage>
        <taxon>Eukaryota</taxon>
        <taxon>Metazoa</taxon>
        <taxon>Porifera</taxon>
        <taxon>Hexactinellida</taxon>
        <taxon>Hexasterophora</taxon>
        <taxon>Lyssacinosida</taxon>
        <taxon>Leucopsacidae</taxon>
        <taxon>Oopsacas</taxon>
    </lineage>
</organism>
<dbReference type="Proteomes" id="UP001165289">
    <property type="component" value="Unassembled WGS sequence"/>
</dbReference>